<accession>A0A081N6J3</accession>
<sequence>MSGELSVILWPLLAFAFSSTVTPGPNNVMIMTSGMNYGTRQSLPHFLGICLGFPLMVLCVGLGLGAVFDLFPALHDIIKVLGIAYLLYLAWLIAKSAPADLKGSQTKPLTFMQSALFQWVNPKAWIMATGAVAAYTTVSGDVFLQVLVIALAFLLTSVPCVGAWLFFGVRLKKVLQQPSYQRVFNITMALLLVLSIIPVINEMI</sequence>
<dbReference type="eggNOG" id="COG1280">
    <property type="taxonomic scope" value="Bacteria"/>
</dbReference>
<reference evidence="7 8" key="1">
    <citation type="submission" date="2014-06" db="EMBL/GenBank/DDBJ databases">
        <title>Whole Genome Sequences of Three Symbiotic Endozoicomonas Bacteria.</title>
        <authorList>
            <person name="Neave M.J."/>
            <person name="Apprill A."/>
            <person name="Voolstra C.R."/>
        </authorList>
    </citation>
    <scope>NUCLEOTIDE SEQUENCE [LARGE SCALE GENOMIC DNA]</scope>
    <source>
        <strain evidence="7 8">DSM 25634</strain>
    </source>
</reference>
<feature type="transmembrane region" description="Helical" evidence="6">
    <location>
        <begin position="183"/>
        <end position="200"/>
    </location>
</feature>
<evidence type="ECO:0000313" key="8">
    <source>
        <dbReference type="Proteomes" id="UP000028073"/>
    </source>
</evidence>
<gene>
    <name evidence="7" type="ORF">GZ78_25880</name>
</gene>
<dbReference type="EMBL" id="JOKH01000008">
    <property type="protein sequence ID" value="KEQ14066.1"/>
    <property type="molecule type" value="Genomic_DNA"/>
</dbReference>
<dbReference type="InterPro" id="IPR001123">
    <property type="entry name" value="LeuE-type"/>
</dbReference>
<comment type="subcellular location">
    <subcellularLocation>
        <location evidence="1">Cell membrane</location>
        <topology evidence="1">Multi-pass membrane protein</topology>
    </subcellularLocation>
</comment>
<dbReference type="OrthoDB" id="9812084at2"/>
<keyword evidence="2" id="KW-1003">Cell membrane</keyword>
<evidence type="ECO:0000313" key="7">
    <source>
        <dbReference type="EMBL" id="KEQ14066.1"/>
    </source>
</evidence>
<proteinExistence type="predicted"/>
<keyword evidence="8" id="KW-1185">Reference proteome</keyword>
<evidence type="ECO:0000256" key="2">
    <source>
        <dbReference type="ARBA" id="ARBA00022475"/>
    </source>
</evidence>
<dbReference type="PANTHER" id="PTHR30086">
    <property type="entry name" value="ARGININE EXPORTER PROTEIN ARGO"/>
    <property type="match status" value="1"/>
</dbReference>
<dbReference type="GO" id="GO:0005886">
    <property type="term" value="C:plasma membrane"/>
    <property type="evidence" value="ECO:0007669"/>
    <property type="project" value="UniProtKB-SubCell"/>
</dbReference>
<organism evidence="7 8">
    <name type="scientific">Endozoicomonas numazuensis</name>
    <dbReference type="NCBI Taxonomy" id="1137799"/>
    <lineage>
        <taxon>Bacteria</taxon>
        <taxon>Pseudomonadati</taxon>
        <taxon>Pseudomonadota</taxon>
        <taxon>Gammaproteobacteria</taxon>
        <taxon>Oceanospirillales</taxon>
        <taxon>Endozoicomonadaceae</taxon>
        <taxon>Endozoicomonas</taxon>
    </lineage>
</organism>
<feature type="transmembrane region" description="Helical" evidence="6">
    <location>
        <begin position="77"/>
        <end position="94"/>
    </location>
</feature>
<feature type="transmembrane region" description="Helical" evidence="6">
    <location>
        <begin position="46"/>
        <end position="71"/>
    </location>
</feature>
<feature type="transmembrane region" description="Helical" evidence="6">
    <location>
        <begin position="142"/>
        <end position="171"/>
    </location>
</feature>
<feature type="transmembrane region" description="Helical" evidence="6">
    <location>
        <begin position="6"/>
        <end position="25"/>
    </location>
</feature>
<evidence type="ECO:0000256" key="5">
    <source>
        <dbReference type="ARBA" id="ARBA00023136"/>
    </source>
</evidence>
<dbReference type="Pfam" id="PF01810">
    <property type="entry name" value="LysE"/>
    <property type="match status" value="1"/>
</dbReference>
<keyword evidence="5 6" id="KW-0472">Membrane</keyword>
<dbReference type="GO" id="GO:0015171">
    <property type="term" value="F:amino acid transmembrane transporter activity"/>
    <property type="evidence" value="ECO:0007669"/>
    <property type="project" value="TreeGrafter"/>
</dbReference>
<dbReference type="Proteomes" id="UP000028073">
    <property type="component" value="Unassembled WGS sequence"/>
</dbReference>
<dbReference type="RefSeq" id="WP_034841882.1">
    <property type="nucleotide sequence ID" value="NZ_JOKH01000008.1"/>
</dbReference>
<evidence type="ECO:0000256" key="6">
    <source>
        <dbReference type="SAM" id="Phobius"/>
    </source>
</evidence>
<keyword evidence="3 6" id="KW-0812">Transmembrane</keyword>
<feature type="transmembrane region" description="Helical" evidence="6">
    <location>
        <begin position="115"/>
        <end position="136"/>
    </location>
</feature>
<dbReference type="PANTHER" id="PTHR30086:SF20">
    <property type="entry name" value="ARGININE EXPORTER PROTEIN ARGO-RELATED"/>
    <property type="match status" value="1"/>
</dbReference>
<dbReference type="GO" id="GO:0033228">
    <property type="term" value="P:cysteine export across plasma membrane"/>
    <property type="evidence" value="ECO:0007669"/>
    <property type="project" value="TreeGrafter"/>
</dbReference>
<name>A0A081N6J3_9GAMM</name>
<dbReference type="AlphaFoldDB" id="A0A081N6J3"/>
<protein>
    <submittedName>
        <fullName evidence="7">Lysine transporter LysE</fullName>
    </submittedName>
</protein>
<comment type="caution">
    <text evidence="7">The sequence shown here is derived from an EMBL/GenBank/DDBJ whole genome shotgun (WGS) entry which is preliminary data.</text>
</comment>
<keyword evidence="4 6" id="KW-1133">Transmembrane helix</keyword>
<evidence type="ECO:0000256" key="1">
    <source>
        <dbReference type="ARBA" id="ARBA00004651"/>
    </source>
</evidence>
<evidence type="ECO:0000256" key="4">
    <source>
        <dbReference type="ARBA" id="ARBA00022989"/>
    </source>
</evidence>
<evidence type="ECO:0000256" key="3">
    <source>
        <dbReference type="ARBA" id="ARBA00022692"/>
    </source>
</evidence>